<protein>
    <submittedName>
        <fullName evidence="8">FAD-dependent pyridine nucleotide-disulfide oxidoreductase</fullName>
    </submittedName>
</protein>
<evidence type="ECO:0000313" key="9">
    <source>
        <dbReference type="Proteomes" id="UP000028782"/>
    </source>
</evidence>
<accession>A0A076PW32</accession>
<reference evidence="8 9" key="1">
    <citation type="journal article" date="2014" name="Genome Announc.">
        <title>Complete Genome Sequence of Polychlorinated Biphenyl Degrader Comamonas testosteroni TK102 (NBRC 109938).</title>
        <authorList>
            <person name="Fukuda K."/>
            <person name="Hosoyama A."/>
            <person name="Tsuchikane K."/>
            <person name="Ohji S."/>
            <person name="Yamazoe A."/>
            <person name="Fujita N."/>
            <person name="Shintani M."/>
            <person name="Kimbara K."/>
        </authorList>
    </citation>
    <scope>NUCLEOTIDE SEQUENCE [LARGE SCALE GENOMIC DNA]</scope>
    <source>
        <strain evidence="8">TK102</strain>
    </source>
</reference>
<comment type="cofactor">
    <cofactor evidence="1">
        <name>FAD</name>
        <dbReference type="ChEBI" id="CHEBI:57692"/>
    </cofactor>
</comment>
<dbReference type="GO" id="GO:0003955">
    <property type="term" value="F:NAD(P)H dehydrogenase (quinone) activity"/>
    <property type="evidence" value="ECO:0007669"/>
    <property type="project" value="TreeGrafter"/>
</dbReference>
<proteinExistence type="inferred from homology"/>
<evidence type="ECO:0000313" key="8">
    <source>
        <dbReference type="EMBL" id="AIJ48015.1"/>
    </source>
</evidence>
<dbReference type="Pfam" id="PF07992">
    <property type="entry name" value="Pyr_redox_2"/>
    <property type="match status" value="1"/>
</dbReference>
<evidence type="ECO:0000256" key="4">
    <source>
        <dbReference type="ARBA" id="ARBA00022827"/>
    </source>
</evidence>
<dbReference type="KEGG" id="ctes:O987_19590"/>
<dbReference type="InterPro" id="IPR023753">
    <property type="entry name" value="FAD/NAD-binding_dom"/>
</dbReference>
<evidence type="ECO:0000256" key="5">
    <source>
        <dbReference type="ARBA" id="ARBA00023002"/>
    </source>
</evidence>
<comment type="similarity">
    <text evidence="2">Belongs to the NADH dehydrogenase family.</text>
</comment>
<dbReference type="HOGENOM" id="CLU_021377_7_0_4"/>
<evidence type="ECO:0000256" key="2">
    <source>
        <dbReference type="ARBA" id="ARBA00005272"/>
    </source>
</evidence>
<feature type="region of interest" description="Disordered" evidence="6">
    <location>
        <begin position="1"/>
        <end position="35"/>
    </location>
</feature>
<sequence>MENAVNQAEQGEQPVTESQERQARKPQPPHHGHGARIVVVGGGVAGLEVATALGKLKSESIDTVTLVDSDSAHVWKPMLHTIAAGTRDLAQQQTTYLAQASDADFAYQPGEMCGLDRKAREILLAPIYAPDGRELVAGRRLAYDKLVIAVGSGANDFGTPGVHEHCFMIDSRRKADAFNQEIRLRMVRCMTSGEQLQVAIVGGGATGVELAAELVQLAESATAYGALGEAAKFRIVLIEAGSRLLPSFPEEISEATRVRLQALGVSVVVGGRVSRATEQGFELANGELIPASLRVWAAGVKAPEFLMQLGLQTTRSNQLLVNDEMQTSDPDIYALGDCASYTLPGKQEALPPTAQVAHQQARYLIETLPHVLERPGAKPVGFAYRDFGALVSLAHYDAYGSLGKFGLFNGGVIRGRMAMLSHIMLYRSHQARLYGFWRGGLLWLIDLMNARLRPSIRLD</sequence>
<name>A0A076PW32_COMTE</name>
<evidence type="ECO:0000256" key="1">
    <source>
        <dbReference type="ARBA" id="ARBA00001974"/>
    </source>
</evidence>
<feature type="compositionally biased region" description="Polar residues" evidence="6">
    <location>
        <begin position="1"/>
        <end position="17"/>
    </location>
</feature>
<dbReference type="PANTHER" id="PTHR42913">
    <property type="entry name" value="APOPTOSIS-INDUCING FACTOR 1"/>
    <property type="match status" value="1"/>
</dbReference>
<dbReference type="EMBL" id="CP006704">
    <property type="protein sequence ID" value="AIJ48015.1"/>
    <property type="molecule type" value="Genomic_DNA"/>
</dbReference>
<dbReference type="PRINTS" id="PR00411">
    <property type="entry name" value="PNDRDTASEI"/>
</dbReference>
<feature type="domain" description="FAD/NAD(P)-binding" evidence="7">
    <location>
        <begin position="36"/>
        <end position="361"/>
    </location>
</feature>
<dbReference type="AlphaFoldDB" id="A0A076PW32"/>
<dbReference type="RefSeq" id="WP_043374021.1">
    <property type="nucleotide sequence ID" value="NZ_CP006704.1"/>
</dbReference>
<keyword evidence="3" id="KW-0285">Flavoprotein</keyword>
<dbReference type="InterPro" id="IPR036188">
    <property type="entry name" value="FAD/NAD-bd_sf"/>
</dbReference>
<evidence type="ECO:0000259" key="7">
    <source>
        <dbReference type="Pfam" id="PF07992"/>
    </source>
</evidence>
<evidence type="ECO:0000256" key="3">
    <source>
        <dbReference type="ARBA" id="ARBA00022630"/>
    </source>
</evidence>
<dbReference type="GO" id="GO:0019646">
    <property type="term" value="P:aerobic electron transport chain"/>
    <property type="evidence" value="ECO:0007669"/>
    <property type="project" value="TreeGrafter"/>
</dbReference>
<gene>
    <name evidence="8" type="ORF">O987_19590</name>
</gene>
<evidence type="ECO:0000256" key="6">
    <source>
        <dbReference type="SAM" id="MobiDB-lite"/>
    </source>
</evidence>
<dbReference type="PANTHER" id="PTHR42913:SF3">
    <property type="entry name" value="64 KDA MITOCHONDRIAL NADH DEHYDROGENASE (EUROFUNG)"/>
    <property type="match status" value="1"/>
</dbReference>
<dbReference type="Proteomes" id="UP000028782">
    <property type="component" value="Chromosome"/>
</dbReference>
<dbReference type="InterPro" id="IPR051169">
    <property type="entry name" value="NADH-Q_oxidoreductase"/>
</dbReference>
<dbReference type="PRINTS" id="PR00368">
    <property type="entry name" value="FADPNR"/>
</dbReference>
<keyword evidence="4" id="KW-0274">FAD</keyword>
<dbReference type="SUPFAM" id="SSF51905">
    <property type="entry name" value="FAD/NAD(P)-binding domain"/>
    <property type="match status" value="1"/>
</dbReference>
<dbReference type="Gene3D" id="3.50.50.100">
    <property type="match status" value="1"/>
</dbReference>
<organism evidence="8 9">
    <name type="scientific">Comamonas testosteroni TK102</name>
    <dbReference type="NCBI Taxonomy" id="1392005"/>
    <lineage>
        <taxon>Bacteria</taxon>
        <taxon>Pseudomonadati</taxon>
        <taxon>Pseudomonadota</taxon>
        <taxon>Betaproteobacteria</taxon>
        <taxon>Burkholderiales</taxon>
        <taxon>Comamonadaceae</taxon>
        <taxon>Comamonas</taxon>
    </lineage>
</organism>
<keyword evidence="5" id="KW-0560">Oxidoreductase</keyword>